<dbReference type="SUPFAM" id="SSF51735">
    <property type="entry name" value="NAD(P)-binding Rossmann-fold domains"/>
    <property type="match status" value="1"/>
</dbReference>
<proteinExistence type="predicted"/>
<feature type="domain" description="3-hydroxyisobutyrate dehydrogenase-like NAD-binding" evidence="2">
    <location>
        <begin position="210"/>
        <end position="322"/>
    </location>
</feature>
<dbReference type="InterPro" id="IPR008927">
    <property type="entry name" value="6-PGluconate_DH-like_C_sf"/>
</dbReference>
<evidence type="ECO:0000259" key="1">
    <source>
        <dbReference type="Pfam" id="PF03446"/>
    </source>
</evidence>
<sequence>MQALGRSAVNRTLPWLLRPSRGQCRMSARVLFLNLVRNLTTTSKDTKIGIIGCGQVGQAVAHNLHREGYTVTAALDPDPSRLATLPHGIPILHTPAQVIKACDVVFTCLPKPANVRAVAEGGDGLLSAITPGKVWVDHSTTEYEQTERYMEQVKGSGAYMLEAPITGGLDALRKGQMVVYLGGDNTVAAAVTPLLKASYSKVFYVGETVGAAMVIKVVSNMLCCVHVVAMGEALMLGKRANIDLRTFWDGIRLSVGNSFVWETAAPEVFKGGDYDPGFSLDLQNKDLQLGYDMARKFKVPMALHQLTLSTYRQAEYQYGSQAACYIVPKMLEDTLGEDLRAPGFDDWEYNNVIQRGSLNVTHEGIPDEGNRGNK</sequence>
<reference evidence="3" key="1">
    <citation type="submission" date="2023-11" db="EMBL/GenBank/DDBJ databases">
        <title>Genome assemblies of two species of porcelain crab, Petrolisthes cinctipes and Petrolisthes manimaculis (Anomura: Porcellanidae).</title>
        <authorList>
            <person name="Angst P."/>
        </authorList>
    </citation>
    <scope>NUCLEOTIDE SEQUENCE</scope>
    <source>
        <strain evidence="3">PB745_02</strain>
        <tissue evidence="3">Gill</tissue>
    </source>
</reference>
<organism evidence="3 4">
    <name type="scientific">Petrolisthes manimaculis</name>
    <dbReference type="NCBI Taxonomy" id="1843537"/>
    <lineage>
        <taxon>Eukaryota</taxon>
        <taxon>Metazoa</taxon>
        <taxon>Ecdysozoa</taxon>
        <taxon>Arthropoda</taxon>
        <taxon>Crustacea</taxon>
        <taxon>Multicrustacea</taxon>
        <taxon>Malacostraca</taxon>
        <taxon>Eumalacostraca</taxon>
        <taxon>Eucarida</taxon>
        <taxon>Decapoda</taxon>
        <taxon>Pleocyemata</taxon>
        <taxon>Anomura</taxon>
        <taxon>Galatheoidea</taxon>
        <taxon>Porcellanidae</taxon>
        <taxon>Petrolisthes</taxon>
    </lineage>
</organism>
<evidence type="ECO:0008006" key="5">
    <source>
        <dbReference type="Google" id="ProtNLM"/>
    </source>
</evidence>
<dbReference type="InterPro" id="IPR029154">
    <property type="entry name" value="HIBADH-like_NADP-bd"/>
</dbReference>
<feature type="domain" description="6-phosphogluconate dehydrogenase NADP-binding" evidence="1">
    <location>
        <begin position="47"/>
        <end position="206"/>
    </location>
</feature>
<evidence type="ECO:0000313" key="4">
    <source>
        <dbReference type="Proteomes" id="UP001292094"/>
    </source>
</evidence>
<dbReference type="PANTHER" id="PTHR22981">
    <property type="entry name" value="3-HYDROXYISOBUTYRATE DEHYDROGENASE-RELATED"/>
    <property type="match status" value="1"/>
</dbReference>
<dbReference type="Gene3D" id="1.10.1040.10">
    <property type="entry name" value="N-(1-d-carboxylethyl)-l-norvaline Dehydrogenase, domain 2"/>
    <property type="match status" value="1"/>
</dbReference>
<keyword evidence="4" id="KW-1185">Reference proteome</keyword>
<comment type="caution">
    <text evidence="3">The sequence shown here is derived from an EMBL/GenBank/DDBJ whole genome shotgun (WGS) entry which is preliminary data.</text>
</comment>
<dbReference type="Pfam" id="PF14833">
    <property type="entry name" value="NAD_binding_11"/>
    <property type="match status" value="1"/>
</dbReference>
<dbReference type="Proteomes" id="UP001292094">
    <property type="component" value="Unassembled WGS sequence"/>
</dbReference>
<dbReference type="GO" id="GO:0006574">
    <property type="term" value="P:L-valine catabolic process"/>
    <property type="evidence" value="ECO:0007669"/>
    <property type="project" value="TreeGrafter"/>
</dbReference>
<dbReference type="SUPFAM" id="SSF48179">
    <property type="entry name" value="6-phosphogluconate dehydrogenase C-terminal domain-like"/>
    <property type="match status" value="1"/>
</dbReference>
<dbReference type="PANTHER" id="PTHR22981:SF84">
    <property type="entry name" value="3-HYDROXYISOBUTYRATE DEHYDROGENASE"/>
    <property type="match status" value="1"/>
</dbReference>
<evidence type="ECO:0000313" key="3">
    <source>
        <dbReference type="EMBL" id="KAK4321568.1"/>
    </source>
</evidence>
<gene>
    <name evidence="3" type="ORF">Pmani_007638</name>
</gene>
<protein>
    <recommendedName>
        <fullName evidence="5">3-hydroxyisobutyrate dehydrogenase</fullName>
    </recommendedName>
</protein>
<dbReference type="GO" id="GO:0005739">
    <property type="term" value="C:mitochondrion"/>
    <property type="evidence" value="ECO:0007669"/>
    <property type="project" value="TreeGrafter"/>
</dbReference>
<evidence type="ECO:0000259" key="2">
    <source>
        <dbReference type="Pfam" id="PF14833"/>
    </source>
</evidence>
<dbReference type="AlphaFoldDB" id="A0AAE1Q8H1"/>
<accession>A0AAE1Q8H1</accession>
<dbReference type="GO" id="GO:0050661">
    <property type="term" value="F:NADP binding"/>
    <property type="evidence" value="ECO:0007669"/>
    <property type="project" value="InterPro"/>
</dbReference>
<dbReference type="InterPro" id="IPR013328">
    <property type="entry name" value="6PGD_dom2"/>
</dbReference>
<dbReference type="Pfam" id="PF03446">
    <property type="entry name" value="NAD_binding_2"/>
    <property type="match status" value="1"/>
</dbReference>
<dbReference type="InterPro" id="IPR036291">
    <property type="entry name" value="NAD(P)-bd_dom_sf"/>
</dbReference>
<dbReference type="InterPro" id="IPR006115">
    <property type="entry name" value="6PGDH_NADP-bd"/>
</dbReference>
<name>A0AAE1Q8H1_9EUCA</name>
<dbReference type="EMBL" id="JAWZYT010000577">
    <property type="protein sequence ID" value="KAK4321568.1"/>
    <property type="molecule type" value="Genomic_DNA"/>
</dbReference>
<dbReference type="GO" id="GO:0051287">
    <property type="term" value="F:NAD binding"/>
    <property type="evidence" value="ECO:0007669"/>
    <property type="project" value="InterPro"/>
</dbReference>
<dbReference type="GO" id="GO:0008442">
    <property type="term" value="F:3-hydroxyisobutyrate dehydrogenase activity"/>
    <property type="evidence" value="ECO:0007669"/>
    <property type="project" value="TreeGrafter"/>
</dbReference>
<dbReference type="Gene3D" id="3.40.50.720">
    <property type="entry name" value="NAD(P)-binding Rossmann-like Domain"/>
    <property type="match status" value="1"/>
</dbReference>